<feature type="non-terminal residue" evidence="2">
    <location>
        <position position="40"/>
    </location>
</feature>
<gene>
    <name evidence="2" type="ORF">DILT_LOCUS1355</name>
</gene>
<dbReference type="AlphaFoldDB" id="A0A3P6RM14"/>
<evidence type="ECO:0000313" key="2">
    <source>
        <dbReference type="EMBL" id="VDK42938.1"/>
    </source>
</evidence>
<accession>A0A3P6RM14</accession>
<dbReference type="EMBL" id="UYRU01008774">
    <property type="protein sequence ID" value="VDK42938.1"/>
    <property type="molecule type" value="Genomic_DNA"/>
</dbReference>
<feature type="region of interest" description="Disordered" evidence="1">
    <location>
        <begin position="1"/>
        <end position="40"/>
    </location>
</feature>
<dbReference type="Proteomes" id="UP000281553">
    <property type="component" value="Unassembled WGS sequence"/>
</dbReference>
<sequence>MENLDEIGTDASDTDRSRDPIDWGADVPTSESFPHRVYTL</sequence>
<keyword evidence="3" id="KW-1185">Reference proteome</keyword>
<reference evidence="2 3" key="1">
    <citation type="submission" date="2018-11" db="EMBL/GenBank/DDBJ databases">
        <authorList>
            <consortium name="Pathogen Informatics"/>
        </authorList>
    </citation>
    <scope>NUCLEOTIDE SEQUENCE [LARGE SCALE GENOMIC DNA]</scope>
</reference>
<proteinExistence type="predicted"/>
<name>A0A3P6RM14_DIBLA</name>
<evidence type="ECO:0000313" key="3">
    <source>
        <dbReference type="Proteomes" id="UP000281553"/>
    </source>
</evidence>
<protein>
    <submittedName>
        <fullName evidence="2">Uncharacterized protein</fullName>
    </submittedName>
</protein>
<organism evidence="2 3">
    <name type="scientific">Dibothriocephalus latus</name>
    <name type="common">Fish tapeworm</name>
    <name type="synonym">Diphyllobothrium latum</name>
    <dbReference type="NCBI Taxonomy" id="60516"/>
    <lineage>
        <taxon>Eukaryota</taxon>
        <taxon>Metazoa</taxon>
        <taxon>Spiralia</taxon>
        <taxon>Lophotrochozoa</taxon>
        <taxon>Platyhelminthes</taxon>
        <taxon>Cestoda</taxon>
        <taxon>Eucestoda</taxon>
        <taxon>Diphyllobothriidea</taxon>
        <taxon>Diphyllobothriidae</taxon>
        <taxon>Dibothriocephalus</taxon>
    </lineage>
</organism>
<evidence type="ECO:0000256" key="1">
    <source>
        <dbReference type="SAM" id="MobiDB-lite"/>
    </source>
</evidence>